<dbReference type="AlphaFoldDB" id="A0A6G1KPE3"/>
<dbReference type="PANTHER" id="PTHR32332">
    <property type="entry name" value="2-NITROPROPANE DIOXYGENASE"/>
    <property type="match status" value="1"/>
</dbReference>
<keyword evidence="5" id="KW-1185">Reference proteome</keyword>
<evidence type="ECO:0000256" key="1">
    <source>
        <dbReference type="ARBA" id="ARBA00022630"/>
    </source>
</evidence>
<dbReference type="SUPFAM" id="SSF51412">
    <property type="entry name" value="Inosine monophosphate dehydrogenase (IMPDH)"/>
    <property type="match status" value="1"/>
</dbReference>
<dbReference type="Proteomes" id="UP000799428">
    <property type="component" value="Unassembled WGS sequence"/>
</dbReference>
<keyword evidence="3" id="KW-0560">Oxidoreductase</keyword>
<dbReference type="InterPro" id="IPR004136">
    <property type="entry name" value="NMO"/>
</dbReference>
<evidence type="ECO:0000256" key="2">
    <source>
        <dbReference type="ARBA" id="ARBA00022643"/>
    </source>
</evidence>
<dbReference type="OrthoDB" id="412383at2759"/>
<evidence type="ECO:0000313" key="4">
    <source>
        <dbReference type="EMBL" id="KAF2714415.1"/>
    </source>
</evidence>
<dbReference type="Gene3D" id="3.20.20.70">
    <property type="entry name" value="Aldolase class I"/>
    <property type="match status" value="1"/>
</dbReference>
<gene>
    <name evidence="4" type="ORF">K504DRAFT_468940</name>
</gene>
<protein>
    <submittedName>
        <fullName evidence="4">Inosine monophosphate dehydrogenase</fullName>
    </submittedName>
</protein>
<dbReference type="Pfam" id="PF03060">
    <property type="entry name" value="NMO"/>
    <property type="match status" value="1"/>
</dbReference>
<evidence type="ECO:0000256" key="3">
    <source>
        <dbReference type="ARBA" id="ARBA00023002"/>
    </source>
</evidence>
<sequence length="332" mass="35700">MAIKTWLTETLGIRVPVVQGGMMWVGRAELISAVANAGALGFLTALTQPTPEALRAEIRKTKSLLKPSAVQFGVNITLLPAMNPPDYAAYARVAVEEGIKIVETAGDPSPILKYLKDNGVTVIHKCVALKHALRAEKLGVDCISIDGIECAGHGGEYDTTSLILLSLCAEQLKIPYLASGGFSNGRQFAAALALGAAGVNMGTRWMATVESPIHENVKQAIVEASEMDTVLVLRKFRNTSRLHKNKVSLEVHQIENTKKDVQFGDVAHLMSGKRGKGVYETGDVDAGVWSLGMCSGLIHDVPTCEELVKRFEREATDILNKTNGLIVQSAKL</sequence>
<dbReference type="GO" id="GO:0018580">
    <property type="term" value="F:nitronate monooxygenase activity"/>
    <property type="evidence" value="ECO:0007669"/>
    <property type="project" value="InterPro"/>
</dbReference>
<keyword evidence="1" id="KW-0285">Flavoprotein</keyword>
<dbReference type="InterPro" id="IPR013785">
    <property type="entry name" value="Aldolase_TIM"/>
</dbReference>
<dbReference type="PANTHER" id="PTHR32332:SF20">
    <property type="entry name" value="2-NITROPROPANE DIOXYGENASE-LIKE PROTEIN"/>
    <property type="match status" value="1"/>
</dbReference>
<accession>A0A6G1KPE3</accession>
<evidence type="ECO:0000313" key="5">
    <source>
        <dbReference type="Proteomes" id="UP000799428"/>
    </source>
</evidence>
<reference evidence="4" key="1">
    <citation type="journal article" date="2020" name="Stud. Mycol.">
        <title>101 Dothideomycetes genomes: a test case for predicting lifestyles and emergence of pathogens.</title>
        <authorList>
            <person name="Haridas S."/>
            <person name="Albert R."/>
            <person name="Binder M."/>
            <person name="Bloem J."/>
            <person name="Labutti K."/>
            <person name="Salamov A."/>
            <person name="Andreopoulos B."/>
            <person name="Baker S."/>
            <person name="Barry K."/>
            <person name="Bills G."/>
            <person name="Bluhm B."/>
            <person name="Cannon C."/>
            <person name="Castanera R."/>
            <person name="Culley D."/>
            <person name="Daum C."/>
            <person name="Ezra D."/>
            <person name="Gonzalez J."/>
            <person name="Henrissat B."/>
            <person name="Kuo A."/>
            <person name="Liang C."/>
            <person name="Lipzen A."/>
            <person name="Lutzoni F."/>
            <person name="Magnuson J."/>
            <person name="Mondo S."/>
            <person name="Nolan M."/>
            <person name="Ohm R."/>
            <person name="Pangilinan J."/>
            <person name="Park H.-J."/>
            <person name="Ramirez L."/>
            <person name="Alfaro M."/>
            <person name="Sun H."/>
            <person name="Tritt A."/>
            <person name="Yoshinaga Y."/>
            <person name="Zwiers L.-H."/>
            <person name="Turgeon B."/>
            <person name="Goodwin S."/>
            <person name="Spatafora J."/>
            <person name="Crous P."/>
            <person name="Grigoriev I."/>
        </authorList>
    </citation>
    <scope>NUCLEOTIDE SEQUENCE</scope>
    <source>
        <strain evidence="4">CBS 279.74</strain>
    </source>
</reference>
<proteinExistence type="predicted"/>
<name>A0A6G1KPE3_9PLEO</name>
<keyword evidence="2" id="KW-0288">FMN</keyword>
<dbReference type="CDD" id="cd04730">
    <property type="entry name" value="NPD_like"/>
    <property type="match status" value="1"/>
</dbReference>
<organism evidence="4 5">
    <name type="scientific">Pleomassaria siparia CBS 279.74</name>
    <dbReference type="NCBI Taxonomy" id="1314801"/>
    <lineage>
        <taxon>Eukaryota</taxon>
        <taxon>Fungi</taxon>
        <taxon>Dikarya</taxon>
        <taxon>Ascomycota</taxon>
        <taxon>Pezizomycotina</taxon>
        <taxon>Dothideomycetes</taxon>
        <taxon>Pleosporomycetidae</taxon>
        <taxon>Pleosporales</taxon>
        <taxon>Pleomassariaceae</taxon>
        <taxon>Pleomassaria</taxon>
    </lineage>
</organism>
<dbReference type="EMBL" id="MU005764">
    <property type="protein sequence ID" value="KAF2714415.1"/>
    <property type="molecule type" value="Genomic_DNA"/>
</dbReference>